<dbReference type="RefSeq" id="WP_175022750.1">
    <property type="nucleotide sequence ID" value="NZ_CABVQC010000016.1"/>
</dbReference>
<dbReference type="AlphaFoldDB" id="A0A6P2L588"/>
<dbReference type="SUPFAM" id="SSF49401">
    <property type="entry name" value="Bacterial adhesins"/>
    <property type="match status" value="1"/>
</dbReference>
<evidence type="ECO:0008006" key="3">
    <source>
        <dbReference type="Google" id="ProtNLM"/>
    </source>
</evidence>
<accession>A0A6P2L588</accession>
<name>A0A6P2L588_9BURK</name>
<dbReference type="InterPro" id="IPR008966">
    <property type="entry name" value="Adhesion_dom_sf"/>
</dbReference>
<dbReference type="EMBL" id="CABVQC010000016">
    <property type="protein sequence ID" value="VWB61935.1"/>
    <property type="molecule type" value="Genomic_DNA"/>
</dbReference>
<evidence type="ECO:0000313" key="2">
    <source>
        <dbReference type="Proteomes" id="UP000494261"/>
    </source>
</evidence>
<gene>
    <name evidence="1" type="ORF">BLA13014_02764</name>
</gene>
<reference evidence="1 2" key="1">
    <citation type="submission" date="2019-09" db="EMBL/GenBank/DDBJ databases">
        <authorList>
            <person name="Depoorter E."/>
        </authorList>
    </citation>
    <scope>NUCLEOTIDE SEQUENCE [LARGE SCALE GENOMIC DNA]</scope>
    <source>
        <strain evidence="1">LMG 13014</strain>
    </source>
</reference>
<dbReference type="GO" id="GO:0007155">
    <property type="term" value="P:cell adhesion"/>
    <property type="evidence" value="ECO:0007669"/>
    <property type="project" value="InterPro"/>
</dbReference>
<proteinExistence type="predicted"/>
<organism evidence="1 2">
    <name type="scientific">Burkholderia aenigmatica</name>
    <dbReference type="NCBI Taxonomy" id="2015348"/>
    <lineage>
        <taxon>Bacteria</taxon>
        <taxon>Pseudomonadati</taxon>
        <taxon>Pseudomonadota</taxon>
        <taxon>Betaproteobacteria</taxon>
        <taxon>Burkholderiales</taxon>
        <taxon>Burkholderiaceae</taxon>
        <taxon>Burkholderia</taxon>
        <taxon>Burkholderia cepacia complex</taxon>
    </lineage>
</organism>
<dbReference type="GO" id="GO:0009289">
    <property type="term" value="C:pilus"/>
    <property type="evidence" value="ECO:0007669"/>
    <property type="project" value="InterPro"/>
</dbReference>
<dbReference type="InterPro" id="IPR036937">
    <property type="entry name" value="Adhesion_dom_fimbrial_sf"/>
</dbReference>
<dbReference type="Gene3D" id="2.60.40.1090">
    <property type="entry name" value="Fimbrial-type adhesion domain"/>
    <property type="match status" value="1"/>
</dbReference>
<evidence type="ECO:0000313" key="1">
    <source>
        <dbReference type="EMBL" id="VWB61935.1"/>
    </source>
</evidence>
<protein>
    <recommendedName>
        <fullName evidence="3">Fimbrial-type adhesion domain-containing protein</fullName>
    </recommendedName>
</protein>
<dbReference type="Proteomes" id="UP000494261">
    <property type="component" value="Unassembled WGS sequence"/>
</dbReference>
<sequence>MGVRIGANAENRVNGWADYVYDYGSASNLSFLPAFIFVLELAKTGPIMSRSPPVSFSRDSSATGNPNQWFVTEAGDKGVNIPLTAHYIRTGNMKAGAADTVATFTMSYQ</sequence>